<dbReference type="GO" id="GO:0051213">
    <property type="term" value="F:dioxygenase activity"/>
    <property type="evidence" value="ECO:0007669"/>
    <property type="project" value="UniProtKB-KW"/>
</dbReference>
<dbReference type="PANTHER" id="PTHR43557:SF2">
    <property type="entry name" value="RIESKE DOMAIN-CONTAINING PROTEIN-RELATED"/>
    <property type="match status" value="1"/>
</dbReference>
<dbReference type="Proteomes" id="UP000199614">
    <property type="component" value="Unassembled WGS sequence"/>
</dbReference>
<protein>
    <submittedName>
        <fullName evidence="7">3-phenylpropionate/trans-cinnamate dioxygenase ferredoxin reductase subunit</fullName>
    </submittedName>
</protein>
<keyword evidence="3" id="KW-0274">FAD</keyword>
<organism evidence="7 8">
    <name type="scientific">Pseudonocardia ammonioxydans</name>
    <dbReference type="NCBI Taxonomy" id="260086"/>
    <lineage>
        <taxon>Bacteria</taxon>
        <taxon>Bacillati</taxon>
        <taxon>Actinomycetota</taxon>
        <taxon>Actinomycetes</taxon>
        <taxon>Pseudonocardiales</taxon>
        <taxon>Pseudonocardiaceae</taxon>
        <taxon>Pseudonocardia</taxon>
    </lineage>
</organism>
<evidence type="ECO:0000259" key="6">
    <source>
        <dbReference type="Pfam" id="PF14759"/>
    </source>
</evidence>
<dbReference type="EMBL" id="FOUY01000013">
    <property type="protein sequence ID" value="SFN36267.1"/>
    <property type="molecule type" value="Genomic_DNA"/>
</dbReference>
<keyword evidence="4" id="KW-0560">Oxidoreductase</keyword>
<reference evidence="7 8" key="1">
    <citation type="submission" date="2016-10" db="EMBL/GenBank/DDBJ databases">
        <authorList>
            <person name="de Groot N.N."/>
        </authorList>
    </citation>
    <scope>NUCLEOTIDE SEQUENCE [LARGE SCALE GENOMIC DNA]</scope>
    <source>
        <strain evidence="7 8">CGMCC 4.1877</strain>
    </source>
</reference>
<keyword evidence="7" id="KW-0223">Dioxygenase</keyword>
<keyword evidence="8" id="KW-1185">Reference proteome</keyword>
<dbReference type="GO" id="GO:0016651">
    <property type="term" value="F:oxidoreductase activity, acting on NAD(P)H"/>
    <property type="evidence" value="ECO:0007669"/>
    <property type="project" value="TreeGrafter"/>
</dbReference>
<comment type="cofactor">
    <cofactor evidence="1">
        <name>FAD</name>
        <dbReference type="ChEBI" id="CHEBI:57692"/>
    </cofactor>
</comment>
<keyword evidence="2" id="KW-0285">Flavoprotein</keyword>
<evidence type="ECO:0000256" key="4">
    <source>
        <dbReference type="ARBA" id="ARBA00023002"/>
    </source>
</evidence>
<sequence length="412" mass="42376">MHESTDTVVIGAGPAGIAVAEHLREAGHTGGITVLSAEDHLPYDRPPLSKEALLDDAAPETFALRPEAFYDEYDVALRLGCTAVRVDRAAGAVDLADGDRVPASAVVLCTGGRPRTVNLPGADLGGVHTLRTVEDAAAIRAGLERGGPVVVVGGGFIGTEVAAAAATRGCPTVLVESADLPLGRVLGSEVAGVLAGVHRERGVELRTGVAVTGFAGNGRVERVELADGSRLAADLVVVGLGMAPSHELAATAGLAVGDGVHVDDRGRTSAPGIWAAGDVAATPAPGNGRQRTEHWKAATQLGVRVARDVLGLPPEPPTVPWFWSDQFDLNIQLAGAPGRGPQRCVRGDVADLCFSVLYHDDGLVTGITAVNRGRDVRPATDLIRSGTRVDPGSLDDPATTLKALARAARCTR</sequence>
<evidence type="ECO:0000313" key="7">
    <source>
        <dbReference type="EMBL" id="SFN36267.1"/>
    </source>
</evidence>
<dbReference type="AlphaFoldDB" id="A0A1I4YE13"/>
<dbReference type="InterPro" id="IPR036188">
    <property type="entry name" value="FAD/NAD-bd_sf"/>
</dbReference>
<dbReference type="InterPro" id="IPR016156">
    <property type="entry name" value="FAD/NAD-linked_Rdtase_dimer_sf"/>
</dbReference>
<evidence type="ECO:0000256" key="2">
    <source>
        <dbReference type="ARBA" id="ARBA00022630"/>
    </source>
</evidence>
<feature type="domain" description="FAD/NAD(P)-binding" evidence="5">
    <location>
        <begin position="6"/>
        <end position="300"/>
    </location>
</feature>
<dbReference type="PANTHER" id="PTHR43557">
    <property type="entry name" value="APOPTOSIS-INDUCING FACTOR 1"/>
    <property type="match status" value="1"/>
</dbReference>
<evidence type="ECO:0000256" key="1">
    <source>
        <dbReference type="ARBA" id="ARBA00001974"/>
    </source>
</evidence>
<dbReference type="PRINTS" id="PR00368">
    <property type="entry name" value="FADPNR"/>
</dbReference>
<dbReference type="STRING" id="260086.SAMN05216207_101369"/>
<dbReference type="SUPFAM" id="SSF55424">
    <property type="entry name" value="FAD/NAD-linked reductases, dimerisation (C-terminal) domain"/>
    <property type="match status" value="1"/>
</dbReference>
<dbReference type="Gene3D" id="3.50.50.60">
    <property type="entry name" value="FAD/NAD(P)-binding domain"/>
    <property type="match status" value="2"/>
</dbReference>
<dbReference type="Pfam" id="PF07992">
    <property type="entry name" value="Pyr_redox_2"/>
    <property type="match status" value="1"/>
</dbReference>
<dbReference type="InterPro" id="IPR028202">
    <property type="entry name" value="Reductase_C"/>
</dbReference>
<dbReference type="InterPro" id="IPR023753">
    <property type="entry name" value="FAD/NAD-binding_dom"/>
</dbReference>
<dbReference type="PRINTS" id="PR00411">
    <property type="entry name" value="PNDRDTASEI"/>
</dbReference>
<evidence type="ECO:0000259" key="5">
    <source>
        <dbReference type="Pfam" id="PF07992"/>
    </source>
</evidence>
<feature type="domain" description="Reductase C-terminal" evidence="6">
    <location>
        <begin position="321"/>
        <end position="405"/>
    </location>
</feature>
<dbReference type="RefSeq" id="WP_093342981.1">
    <property type="nucleotide sequence ID" value="NZ_FOUY01000013.1"/>
</dbReference>
<evidence type="ECO:0000256" key="3">
    <source>
        <dbReference type="ARBA" id="ARBA00022827"/>
    </source>
</evidence>
<dbReference type="OrthoDB" id="4475657at2"/>
<dbReference type="SUPFAM" id="SSF51905">
    <property type="entry name" value="FAD/NAD(P)-binding domain"/>
    <property type="match status" value="1"/>
</dbReference>
<accession>A0A1I4YE13</accession>
<evidence type="ECO:0000313" key="8">
    <source>
        <dbReference type="Proteomes" id="UP000199614"/>
    </source>
</evidence>
<gene>
    <name evidence="7" type="ORF">SAMN05216207_101369</name>
</gene>
<proteinExistence type="predicted"/>
<dbReference type="Gene3D" id="3.30.390.30">
    <property type="match status" value="1"/>
</dbReference>
<name>A0A1I4YE13_PSUAM</name>
<dbReference type="GO" id="GO:0005737">
    <property type="term" value="C:cytoplasm"/>
    <property type="evidence" value="ECO:0007669"/>
    <property type="project" value="TreeGrafter"/>
</dbReference>
<dbReference type="InterPro" id="IPR050446">
    <property type="entry name" value="FAD-oxidoreductase/Apoptosis"/>
</dbReference>
<dbReference type="Pfam" id="PF14759">
    <property type="entry name" value="Reductase_C"/>
    <property type="match status" value="1"/>
</dbReference>